<evidence type="ECO:0000256" key="2">
    <source>
        <dbReference type="ARBA" id="ARBA00022598"/>
    </source>
</evidence>
<gene>
    <name evidence="10" type="ORF">LCGC14_2685970</name>
</gene>
<dbReference type="EC" id="6.1.1.11" evidence="1"/>
<dbReference type="GO" id="GO:0004828">
    <property type="term" value="F:serine-tRNA ligase activity"/>
    <property type="evidence" value="ECO:0007669"/>
    <property type="project" value="UniProtKB-EC"/>
</dbReference>
<evidence type="ECO:0000256" key="1">
    <source>
        <dbReference type="ARBA" id="ARBA00012840"/>
    </source>
</evidence>
<dbReference type="InterPro" id="IPR045864">
    <property type="entry name" value="aa-tRNA-synth_II/BPL/LPL"/>
</dbReference>
<evidence type="ECO:0000256" key="8">
    <source>
        <dbReference type="SAM" id="Coils"/>
    </source>
</evidence>
<keyword evidence="6" id="KW-0030">Aminoacyl-tRNA synthetase</keyword>
<keyword evidence="3" id="KW-0547">Nucleotide-binding</keyword>
<dbReference type="InterPro" id="IPR010978">
    <property type="entry name" value="tRNA-bd_arm"/>
</dbReference>
<dbReference type="CDD" id="cd00770">
    <property type="entry name" value="SerRS_core"/>
    <property type="match status" value="1"/>
</dbReference>
<dbReference type="InterPro" id="IPR015866">
    <property type="entry name" value="Ser-tRNA-synth_1_N"/>
</dbReference>
<evidence type="ECO:0000256" key="6">
    <source>
        <dbReference type="ARBA" id="ARBA00023146"/>
    </source>
</evidence>
<feature type="domain" description="Aminoacyl-transfer RNA synthetases class-II family profile" evidence="9">
    <location>
        <begin position="136"/>
        <end position="420"/>
    </location>
</feature>
<dbReference type="InterPro" id="IPR033729">
    <property type="entry name" value="SerRS_core"/>
</dbReference>
<evidence type="ECO:0000256" key="7">
    <source>
        <dbReference type="ARBA" id="ARBA00031113"/>
    </source>
</evidence>
<dbReference type="InterPro" id="IPR002317">
    <property type="entry name" value="Ser-tRNA-ligase_type_1"/>
</dbReference>
<dbReference type="PRINTS" id="PR00981">
    <property type="entry name" value="TRNASYNTHSER"/>
</dbReference>
<dbReference type="Pfam" id="PF00587">
    <property type="entry name" value="tRNA-synt_2b"/>
    <property type="match status" value="1"/>
</dbReference>
<dbReference type="PROSITE" id="PS50862">
    <property type="entry name" value="AA_TRNA_LIGASE_II"/>
    <property type="match status" value="1"/>
</dbReference>
<dbReference type="Gene3D" id="1.10.287.40">
    <property type="entry name" value="Serine-tRNA synthetase, tRNA binding domain"/>
    <property type="match status" value="1"/>
</dbReference>
<sequence>IGMLDPKFVAENIKEVKRIIKVRGKGVDVAELNKLAKARSKTRVRVEKLRAEQNKLSKGAKNKKPPADDIKRASEIKRELKNLDPQLKNIEKQLNTLLRQLPNLIHPDVPPGKDETENKVMRKWGKPTKFSFKPKDHLELGENLGVIDVETASEVAGSGFGYLKGDAALLEFALVQYAFSVLSDEKILKVIADKVSKGYNSKPFTPVVPPVMIRPDVMDKMARLEPKEERYHILGDDLYLVGSAEHTLGPMHMDEIIPEEELPIRYVGFSTSFRREAGSYGRDTRGILRVHQFDKIEIESFTTPENSVVEQDFIVGIQEYLMQSLKIPYQVVAICAGELGAPDYRQIDIEVWLPGQGRYRETHTSDLMTDYQARRLNTRFKGDSGTEFVHMNDATVFAIGRTIIAILENYQQKDGSVKVPAPLVPYVGKKIIRR</sequence>
<dbReference type="GO" id="GO:0006434">
    <property type="term" value="P:seryl-tRNA aminoacylation"/>
    <property type="evidence" value="ECO:0007669"/>
    <property type="project" value="InterPro"/>
</dbReference>
<keyword evidence="4" id="KW-0067">ATP-binding</keyword>
<dbReference type="EMBL" id="LAZR01047479">
    <property type="protein sequence ID" value="KKK94127.1"/>
    <property type="molecule type" value="Genomic_DNA"/>
</dbReference>
<dbReference type="Gene3D" id="3.30.930.10">
    <property type="entry name" value="Bira Bifunctional Protein, Domain 2"/>
    <property type="match status" value="1"/>
</dbReference>
<dbReference type="NCBIfam" id="TIGR00414">
    <property type="entry name" value="serS"/>
    <property type="match status" value="1"/>
</dbReference>
<dbReference type="PIRSF" id="PIRSF001529">
    <property type="entry name" value="Ser-tRNA-synth_IIa"/>
    <property type="match status" value="1"/>
</dbReference>
<reference evidence="10" key="1">
    <citation type="journal article" date="2015" name="Nature">
        <title>Complex archaea that bridge the gap between prokaryotes and eukaryotes.</title>
        <authorList>
            <person name="Spang A."/>
            <person name="Saw J.H."/>
            <person name="Jorgensen S.L."/>
            <person name="Zaremba-Niedzwiedzka K."/>
            <person name="Martijn J."/>
            <person name="Lind A.E."/>
            <person name="van Eijk R."/>
            <person name="Schleper C."/>
            <person name="Guy L."/>
            <person name="Ettema T.J."/>
        </authorList>
    </citation>
    <scope>NUCLEOTIDE SEQUENCE</scope>
</reference>
<dbReference type="PANTHER" id="PTHR11778">
    <property type="entry name" value="SERYL-TRNA SYNTHETASE"/>
    <property type="match status" value="1"/>
</dbReference>
<dbReference type="GO" id="GO:0005524">
    <property type="term" value="F:ATP binding"/>
    <property type="evidence" value="ECO:0007669"/>
    <property type="project" value="UniProtKB-KW"/>
</dbReference>
<evidence type="ECO:0000256" key="3">
    <source>
        <dbReference type="ARBA" id="ARBA00022741"/>
    </source>
</evidence>
<evidence type="ECO:0000259" key="9">
    <source>
        <dbReference type="PROSITE" id="PS50862"/>
    </source>
</evidence>
<dbReference type="SUPFAM" id="SSF46589">
    <property type="entry name" value="tRNA-binding arm"/>
    <property type="match status" value="1"/>
</dbReference>
<organism evidence="10">
    <name type="scientific">marine sediment metagenome</name>
    <dbReference type="NCBI Taxonomy" id="412755"/>
    <lineage>
        <taxon>unclassified sequences</taxon>
        <taxon>metagenomes</taxon>
        <taxon>ecological metagenomes</taxon>
    </lineage>
</organism>
<keyword evidence="2" id="KW-0436">Ligase</keyword>
<evidence type="ECO:0000256" key="4">
    <source>
        <dbReference type="ARBA" id="ARBA00022840"/>
    </source>
</evidence>
<keyword evidence="8" id="KW-0175">Coiled coil</keyword>
<dbReference type="Pfam" id="PF02403">
    <property type="entry name" value="Seryl_tRNA_N"/>
    <property type="match status" value="1"/>
</dbReference>
<dbReference type="AlphaFoldDB" id="A0A0F8ZJZ5"/>
<accession>A0A0F8ZJZ5</accession>
<dbReference type="InterPro" id="IPR006195">
    <property type="entry name" value="aa-tRNA-synth_II"/>
</dbReference>
<feature type="non-terminal residue" evidence="10">
    <location>
        <position position="1"/>
    </location>
</feature>
<protein>
    <recommendedName>
        <fullName evidence="1">serine--tRNA ligase</fullName>
        <ecNumber evidence="1">6.1.1.11</ecNumber>
    </recommendedName>
    <alternativeName>
        <fullName evidence="7">Seryl-tRNA synthetase</fullName>
    </alternativeName>
</protein>
<evidence type="ECO:0000313" key="10">
    <source>
        <dbReference type="EMBL" id="KKK94127.1"/>
    </source>
</evidence>
<proteinExistence type="predicted"/>
<keyword evidence="5" id="KW-0648">Protein biosynthesis</keyword>
<dbReference type="InterPro" id="IPR002314">
    <property type="entry name" value="aa-tRNA-synt_IIb"/>
</dbReference>
<comment type="caution">
    <text evidence="10">The sequence shown here is derived from an EMBL/GenBank/DDBJ whole genome shotgun (WGS) entry which is preliminary data.</text>
</comment>
<dbReference type="InterPro" id="IPR042103">
    <property type="entry name" value="SerRS_1_N_sf"/>
</dbReference>
<name>A0A0F8ZJZ5_9ZZZZ</name>
<dbReference type="SUPFAM" id="SSF55681">
    <property type="entry name" value="Class II aaRS and biotin synthetases"/>
    <property type="match status" value="1"/>
</dbReference>
<feature type="coiled-coil region" evidence="8">
    <location>
        <begin position="32"/>
        <end position="100"/>
    </location>
</feature>
<evidence type="ECO:0000256" key="5">
    <source>
        <dbReference type="ARBA" id="ARBA00022917"/>
    </source>
</evidence>